<comment type="caution">
    <text evidence="1">The sequence shown here is derived from an EMBL/GenBank/DDBJ whole genome shotgun (WGS) entry which is preliminary data.</text>
</comment>
<organism evidence="1 2">
    <name type="scientific">Rhodococcus wratislaviensis</name>
    <name type="common">Tsukamurella wratislaviensis</name>
    <dbReference type="NCBI Taxonomy" id="44752"/>
    <lineage>
        <taxon>Bacteria</taxon>
        <taxon>Bacillati</taxon>
        <taxon>Actinomycetota</taxon>
        <taxon>Actinomycetes</taxon>
        <taxon>Mycobacteriales</taxon>
        <taxon>Nocardiaceae</taxon>
        <taxon>Rhodococcus</taxon>
    </lineage>
</organism>
<reference evidence="1 2" key="1">
    <citation type="submission" date="2018-06" db="EMBL/GenBank/DDBJ databases">
        <authorList>
            <consortium name="Pathogen Informatics"/>
            <person name="Doyle S."/>
        </authorList>
    </citation>
    <scope>NUCLEOTIDE SEQUENCE [LARGE SCALE GENOMIC DNA]</scope>
    <source>
        <strain evidence="1 2">NCTC13229</strain>
    </source>
</reference>
<dbReference type="AlphaFoldDB" id="A0AB38F7G6"/>
<dbReference type="Proteomes" id="UP000251211">
    <property type="component" value="Unassembled WGS sequence"/>
</dbReference>
<dbReference type="EMBL" id="UAUI01000001">
    <property type="protein sequence ID" value="SPZ35205.1"/>
    <property type="molecule type" value="Genomic_DNA"/>
</dbReference>
<proteinExistence type="predicted"/>
<gene>
    <name evidence="1" type="ORF">NCTC13229_00652</name>
</gene>
<evidence type="ECO:0000313" key="1">
    <source>
        <dbReference type="EMBL" id="SPZ35205.1"/>
    </source>
</evidence>
<evidence type="ECO:0000313" key="2">
    <source>
        <dbReference type="Proteomes" id="UP000251211"/>
    </source>
</evidence>
<protein>
    <submittedName>
        <fullName evidence="1">Uncharacterized protein</fullName>
    </submittedName>
</protein>
<accession>A0AB38F7G6</accession>
<name>A0AB38F7G6_RHOWR</name>
<dbReference type="RefSeq" id="WP_218027701.1">
    <property type="nucleotide sequence ID" value="NZ_QTTP01000001.1"/>
</dbReference>
<sequence>MALDMQAALENYLLMRLWPVTEAHITIALLHDQYTRAEPARAHAGTPP</sequence>